<dbReference type="AlphaFoldDB" id="A0A1V4SMS3"/>
<dbReference type="GO" id="GO:0031419">
    <property type="term" value="F:cobalamin binding"/>
    <property type="evidence" value="ECO:0007669"/>
    <property type="project" value="InterPro"/>
</dbReference>
<evidence type="ECO:0000259" key="7">
    <source>
        <dbReference type="PROSITE" id="PS51918"/>
    </source>
</evidence>
<dbReference type="Pfam" id="PF02310">
    <property type="entry name" value="B12-binding"/>
    <property type="match status" value="1"/>
</dbReference>
<dbReference type="EMBL" id="MZGX01000005">
    <property type="protein sequence ID" value="OPX45189.1"/>
    <property type="molecule type" value="Genomic_DNA"/>
</dbReference>
<dbReference type="InterPro" id="IPR007197">
    <property type="entry name" value="rSAM"/>
</dbReference>
<dbReference type="Proteomes" id="UP000191554">
    <property type="component" value="Unassembled WGS sequence"/>
</dbReference>
<dbReference type="PROSITE" id="PS51918">
    <property type="entry name" value="RADICAL_SAM"/>
    <property type="match status" value="1"/>
</dbReference>
<comment type="cofactor">
    <cofactor evidence="1">
        <name>[4Fe-4S] cluster</name>
        <dbReference type="ChEBI" id="CHEBI:49883"/>
    </cofactor>
</comment>
<dbReference type="SMART" id="SM00729">
    <property type="entry name" value="Elp3"/>
    <property type="match status" value="1"/>
</dbReference>
<accession>A0A1V4SMS3</accession>
<gene>
    <name evidence="8" type="ORF">CLHUN_10760</name>
</gene>
<dbReference type="SFLD" id="SFLDG01082">
    <property type="entry name" value="B12-binding_domain_containing"/>
    <property type="match status" value="1"/>
</dbReference>
<dbReference type="InterPro" id="IPR023404">
    <property type="entry name" value="rSAM_horseshoe"/>
</dbReference>
<dbReference type="Pfam" id="PF04055">
    <property type="entry name" value="Radical_SAM"/>
    <property type="match status" value="1"/>
</dbReference>
<feature type="domain" description="B12-binding" evidence="6">
    <location>
        <begin position="24"/>
        <end position="174"/>
    </location>
</feature>
<dbReference type="SUPFAM" id="SSF102114">
    <property type="entry name" value="Radical SAM enzymes"/>
    <property type="match status" value="1"/>
</dbReference>
<evidence type="ECO:0000256" key="1">
    <source>
        <dbReference type="ARBA" id="ARBA00001966"/>
    </source>
</evidence>
<proteinExistence type="predicted"/>
<dbReference type="InterPro" id="IPR058240">
    <property type="entry name" value="rSAM_sf"/>
</dbReference>
<keyword evidence="3" id="KW-0479">Metal-binding</keyword>
<dbReference type="Gene3D" id="3.80.30.20">
    <property type="entry name" value="tm_1862 like domain"/>
    <property type="match status" value="1"/>
</dbReference>
<dbReference type="RefSeq" id="WP_165755662.1">
    <property type="nucleotide sequence ID" value="NZ_MZGX01000005.1"/>
</dbReference>
<dbReference type="GO" id="GO:0051536">
    <property type="term" value="F:iron-sulfur cluster binding"/>
    <property type="evidence" value="ECO:0007669"/>
    <property type="project" value="UniProtKB-KW"/>
</dbReference>
<dbReference type="STRING" id="48256.CLHUN_10760"/>
<name>A0A1V4SMS3_RUMHU</name>
<dbReference type="SFLD" id="SFLDS00029">
    <property type="entry name" value="Radical_SAM"/>
    <property type="match status" value="1"/>
</dbReference>
<keyword evidence="5" id="KW-0411">Iron-sulfur</keyword>
<dbReference type="InterPro" id="IPR006638">
    <property type="entry name" value="Elp3/MiaA/NifB-like_rSAM"/>
</dbReference>
<protein>
    <submittedName>
        <fullName evidence="8">Radical SAM superfamily protein</fullName>
    </submittedName>
</protein>
<dbReference type="Gene3D" id="3.40.50.280">
    <property type="entry name" value="Cobalamin-binding domain"/>
    <property type="match status" value="1"/>
</dbReference>
<dbReference type="InterPro" id="IPR006158">
    <property type="entry name" value="Cobalamin-bd"/>
</dbReference>
<evidence type="ECO:0000259" key="6">
    <source>
        <dbReference type="PROSITE" id="PS51332"/>
    </source>
</evidence>
<dbReference type="CDD" id="cd02068">
    <property type="entry name" value="radical_SAM_B12_BD"/>
    <property type="match status" value="1"/>
</dbReference>
<evidence type="ECO:0000256" key="4">
    <source>
        <dbReference type="ARBA" id="ARBA00023004"/>
    </source>
</evidence>
<organism evidence="8 9">
    <name type="scientific">Ruminiclostridium hungatei</name>
    <name type="common">Clostridium hungatei</name>
    <dbReference type="NCBI Taxonomy" id="48256"/>
    <lineage>
        <taxon>Bacteria</taxon>
        <taxon>Bacillati</taxon>
        <taxon>Bacillota</taxon>
        <taxon>Clostridia</taxon>
        <taxon>Eubacteriales</taxon>
        <taxon>Oscillospiraceae</taxon>
        <taxon>Ruminiclostridium</taxon>
    </lineage>
</organism>
<keyword evidence="2" id="KW-0949">S-adenosyl-L-methionine</keyword>
<reference evidence="8 9" key="1">
    <citation type="submission" date="2017-03" db="EMBL/GenBank/DDBJ databases">
        <title>Genome sequence of Clostridium hungatei DSM 14427.</title>
        <authorList>
            <person name="Poehlein A."/>
            <person name="Daniel R."/>
        </authorList>
    </citation>
    <scope>NUCLEOTIDE SEQUENCE [LARGE SCALE GENOMIC DNA]</scope>
    <source>
        <strain evidence="8 9">DSM 14427</strain>
    </source>
</reference>
<keyword evidence="4" id="KW-0408">Iron</keyword>
<dbReference type="GO" id="GO:0003824">
    <property type="term" value="F:catalytic activity"/>
    <property type="evidence" value="ECO:0007669"/>
    <property type="project" value="InterPro"/>
</dbReference>
<evidence type="ECO:0000313" key="9">
    <source>
        <dbReference type="Proteomes" id="UP000191554"/>
    </source>
</evidence>
<dbReference type="InterPro" id="IPR051198">
    <property type="entry name" value="BchE-like"/>
</dbReference>
<dbReference type="PANTHER" id="PTHR43409">
    <property type="entry name" value="ANAEROBIC MAGNESIUM-PROTOPORPHYRIN IX MONOMETHYL ESTER CYCLASE-RELATED"/>
    <property type="match status" value="1"/>
</dbReference>
<sequence>MKLNLYYAPCPVQKFEEKLDYLSTQRSKNPKSALTTLASGIRLFSEQFGLNCHIEIIDMQLGTEEMFYKKFKYGPKELLCYGLGYPFEKYEAKYRETPIHGISSNFTNGAQLVADLAKYIKKVNPGSLVIIGGTDATFRPGFYLENGADIVIKGEGEYTFTRVLDAYANKKDFSAIPNVCVKNGSYTDKIDKSGLLDMNILRPMALDLIYDLYEYGDTGEGQPPACIEKPYVCFETSRGCYNNCSFCTTPAKGKYRYMTVDSVKKHFDYFKSKGIRTLLFQEDNILSRIQRNSKGEYIYPGGREDIIEIFRMAREYRFSWEFANGLEFGKLFYNDTYDYDLCEALLWNDRNSARHAGCYRVQIPIENLSDDADKKFPKLKSFSQQLEILKTIVQYGITYHNYNVIIGYPEDSTESINNYISKCFTIKNELHRACPDYNPYFNIFALALLPGTVDYKNFNSRLKFDIDRHPEVVSMYIPSMDTNTLSYYEVFLKRAYMSHELNGRLIEKYDGNLIYI</sequence>
<keyword evidence="9" id="KW-1185">Reference proteome</keyword>
<dbReference type="GO" id="GO:0046872">
    <property type="term" value="F:metal ion binding"/>
    <property type="evidence" value="ECO:0007669"/>
    <property type="project" value="UniProtKB-KW"/>
</dbReference>
<feature type="domain" description="Radical SAM core" evidence="7">
    <location>
        <begin position="226"/>
        <end position="481"/>
    </location>
</feature>
<evidence type="ECO:0000256" key="5">
    <source>
        <dbReference type="ARBA" id="ARBA00023014"/>
    </source>
</evidence>
<evidence type="ECO:0000313" key="8">
    <source>
        <dbReference type="EMBL" id="OPX45189.1"/>
    </source>
</evidence>
<dbReference type="PROSITE" id="PS51332">
    <property type="entry name" value="B12_BINDING"/>
    <property type="match status" value="1"/>
</dbReference>
<evidence type="ECO:0000256" key="3">
    <source>
        <dbReference type="ARBA" id="ARBA00022723"/>
    </source>
</evidence>
<comment type="caution">
    <text evidence="8">The sequence shown here is derived from an EMBL/GenBank/DDBJ whole genome shotgun (WGS) entry which is preliminary data.</text>
</comment>
<evidence type="ECO:0000256" key="2">
    <source>
        <dbReference type="ARBA" id="ARBA00022691"/>
    </source>
</evidence>